<sequence>MKRIRATMEAGSTGLLPIEKEITGLPEGDGAVLATDAAADDDEDSSHEMSHDGSPQVRTIAIPRWLSTPEVTRYLVGTGGDRLKALEKEFECAIVITGQGSGSRDPKLPGYHLPHLLVTMTGKDVRSLGRLRQSIEHRLIDYVIENSPRGGDAIEGGVDGDGQERFRPPPSLGRLLYSLGISAADASPRTKDRRPDRTVLARSPTLHSLYERIRSEGGGGGENDDDNDNDDEPAGLKSRKVWMNVCELPQDPTTHVYHGRFLSSKSLRTYYRTTFKCRVDVYGVWGDDGGEGTKSGGIEGMMCAPYVLVTSDEKANVDRCLVHIEHRIREHEDKFGMSRSCGRRVLKGERPGRRETPRSSAELLGSGLMTPR</sequence>
<proteinExistence type="predicted"/>
<name>A0ABD3RXY5_9STRA</name>
<feature type="compositionally biased region" description="Basic and acidic residues" evidence="1">
    <location>
        <begin position="346"/>
        <end position="357"/>
    </location>
</feature>
<dbReference type="InterPro" id="IPR036612">
    <property type="entry name" value="KH_dom_type_1_sf"/>
</dbReference>
<feature type="region of interest" description="Disordered" evidence="1">
    <location>
        <begin position="345"/>
        <end position="372"/>
    </location>
</feature>
<evidence type="ECO:0000313" key="2">
    <source>
        <dbReference type="EMBL" id="KAL3817103.1"/>
    </source>
</evidence>
<dbReference type="AlphaFoldDB" id="A0ABD3RXY5"/>
<comment type="caution">
    <text evidence="2">The sequence shown here is derived from an EMBL/GenBank/DDBJ whole genome shotgun (WGS) entry which is preliminary data.</text>
</comment>
<feature type="region of interest" description="Disordered" evidence="1">
    <location>
        <begin position="213"/>
        <end position="235"/>
    </location>
</feature>
<reference evidence="2 3" key="1">
    <citation type="submission" date="2024-10" db="EMBL/GenBank/DDBJ databases">
        <title>Updated reference genomes for cyclostephanoid diatoms.</title>
        <authorList>
            <person name="Roberts W.R."/>
            <person name="Alverson A.J."/>
        </authorList>
    </citation>
    <scope>NUCLEOTIDE SEQUENCE [LARGE SCALE GENOMIC DNA]</scope>
    <source>
        <strain evidence="2 3">AJA228-03</strain>
    </source>
</reference>
<feature type="region of interest" description="Disordered" evidence="1">
    <location>
        <begin position="150"/>
        <end position="169"/>
    </location>
</feature>
<feature type="compositionally biased region" description="Acidic residues" evidence="1">
    <location>
        <begin position="222"/>
        <end position="233"/>
    </location>
</feature>
<keyword evidence="3" id="KW-1185">Reference proteome</keyword>
<accession>A0ABD3RXY5</accession>
<dbReference type="Proteomes" id="UP001530377">
    <property type="component" value="Unassembled WGS sequence"/>
</dbReference>
<evidence type="ECO:0000256" key="1">
    <source>
        <dbReference type="SAM" id="MobiDB-lite"/>
    </source>
</evidence>
<evidence type="ECO:0000313" key="3">
    <source>
        <dbReference type="Proteomes" id="UP001530377"/>
    </source>
</evidence>
<organism evidence="2 3">
    <name type="scientific">Cyclostephanos tholiformis</name>
    <dbReference type="NCBI Taxonomy" id="382380"/>
    <lineage>
        <taxon>Eukaryota</taxon>
        <taxon>Sar</taxon>
        <taxon>Stramenopiles</taxon>
        <taxon>Ochrophyta</taxon>
        <taxon>Bacillariophyta</taxon>
        <taxon>Coscinodiscophyceae</taxon>
        <taxon>Thalassiosirophycidae</taxon>
        <taxon>Stephanodiscales</taxon>
        <taxon>Stephanodiscaceae</taxon>
        <taxon>Cyclostephanos</taxon>
    </lineage>
</organism>
<feature type="region of interest" description="Disordered" evidence="1">
    <location>
        <begin position="34"/>
        <end position="55"/>
    </location>
</feature>
<dbReference type="SUPFAM" id="SSF54791">
    <property type="entry name" value="Eukaryotic type KH-domain (KH-domain type I)"/>
    <property type="match status" value="1"/>
</dbReference>
<evidence type="ECO:0008006" key="4">
    <source>
        <dbReference type="Google" id="ProtNLM"/>
    </source>
</evidence>
<gene>
    <name evidence="2" type="ORF">ACHAXA_009934</name>
</gene>
<protein>
    <recommendedName>
        <fullName evidence="4">K Homology domain-containing protein</fullName>
    </recommendedName>
</protein>
<dbReference type="EMBL" id="JALLPB020000119">
    <property type="protein sequence ID" value="KAL3817103.1"/>
    <property type="molecule type" value="Genomic_DNA"/>
</dbReference>